<keyword evidence="1" id="KW-0067">ATP-binding</keyword>
<dbReference type="InterPro" id="IPR011810">
    <property type="entry name" value="Cya_phycin_syn"/>
</dbReference>
<dbReference type="SUPFAM" id="SSF53623">
    <property type="entry name" value="MurD-like peptide ligases, catalytic domain"/>
    <property type="match status" value="1"/>
</dbReference>
<reference evidence="3 4" key="1">
    <citation type="submission" date="2023-06" db="EMBL/GenBank/DDBJ databases">
        <title>Pelomonas sp. PFR6 16S ribosomal RNA gene Genome sequencing and assembly.</title>
        <authorList>
            <person name="Woo H."/>
        </authorList>
    </citation>
    <scope>NUCLEOTIDE SEQUENCE [LARGE SCALE GENOMIC DNA]</scope>
    <source>
        <strain evidence="3 4">PFR6</strain>
    </source>
</reference>
<organism evidence="3 4">
    <name type="scientific">Roseateles violae</name>
    <dbReference type="NCBI Taxonomy" id="3058042"/>
    <lineage>
        <taxon>Bacteria</taxon>
        <taxon>Pseudomonadati</taxon>
        <taxon>Pseudomonadota</taxon>
        <taxon>Betaproteobacteria</taxon>
        <taxon>Burkholderiales</taxon>
        <taxon>Sphaerotilaceae</taxon>
        <taxon>Roseateles</taxon>
    </lineage>
</organism>
<feature type="domain" description="ATP-grasp" evidence="2">
    <location>
        <begin position="225"/>
        <end position="476"/>
    </location>
</feature>
<protein>
    <submittedName>
        <fullName evidence="3">Cyanophycin synthetase</fullName>
        <ecNumber evidence="3">6.3.2.29</ecNumber>
        <ecNumber evidence="3">6.3.2.30</ecNumber>
    </submittedName>
</protein>
<dbReference type="RefSeq" id="WP_290359560.1">
    <property type="nucleotide sequence ID" value="NZ_JAUHHC010000003.1"/>
</dbReference>
<dbReference type="Gene3D" id="3.30.470.20">
    <property type="entry name" value="ATP-grasp fold, B domain"/>
    <property type="match status" value="2"/>
</dbReference>
<evidence type="ECO:0000256" key="1">
    <source>
        <dbReference type="PROSITE-ProRule" id="PRU00409"/>
    </source>
</evidence>
<gene>
    <name evidence="3" type="primary">cphA</name>
    <name evidence="3" type="ORF">QWJ38_13280</name>
</gene>
<evidence type="ECO:0000259" key="2">
    <source>
        <dbReference type="PROSITE" id="PS50975"/>
    </source>
</evidence>
<dbReference type="Proteomes" id="UP001228044">
    <property type="component" value="Unassembled WGS sequence"/>
</dbReference>
<dbReference type="SUPFAM" id="SSF56059">
    <property type="entry name" value="Glutathione synthetase ATP-binding domain-like"/>
    <property type="match status" value="1"/>
</dbReference>
<keyword evidence="4" id="KW-1185">Reference proteome</keyword>
<dbReference type="InterPro" id="IPR036565">
    <property type="entry name" value="Mur-like_cat_sf"/>
</dbReference>
<comment type="caution">
    <text evidence="3">The sequence shown here is derived from an EMBL/GenBank/DDBJ whole genome shotgun (WGS) entry which is preliminary data.</text>
</comment>
<keyword evidence="3" id="KW-0436">Ligase</keyword>
<evidence type="ECO:0000313" key="3">
    <source>
        <dbReference type="EMBL" id="MDN3921259.1"/>
    </source>
</evidence>
<dbReference type="GO" id="GO:0071161">
    <property type="term" value="F:cyanophycin synthetase activity (L-arginine-adding)"/>
    <property type="evidence" value="ECO:0007669"/>
    <property type="project" value="UniProtKB-EC"/>
</dbReference>
<keyword evidence="1" id="KW-0547">Nucleotide-binding</keyword>
<dbReference type="NCBIfam" id="NF010623">
    <property type="entry name" value="PRK14016.1"/>
    <property type="match status" value="1"/>
</dbReference>
<dbReference type="EMBL" id="JAUHHC010000003">
    <property type="protein sequence ID" value="MDN3921259.1"/>
    <property type="molecule type" value="Genomic_DNA"/>
</dbReference>
<dbReference type="NCBIfam" id="TIGR02068">
    <property type="entry name" value="cya_phycin_syn"/>
    <property type="match status" value="1"/>
</dbReference>
<dbReference type="InterPro" id="IPR044019">
    <property type="entry name" value="Cyanophycin_syn_N"/>
</dbReference>
<dbReference type="PANTHER" id="PTHR21621">
    <property type="entry name" value="RIBOSOMAL PROTEIN S6 MODIFICATION PROTEIN"/>
    <property type="match status" value="1"/>
</dbReference>
<accession>A0ABT8DWI1</accession>
<dbReference type="EC" id="6.3.2.30" evidence="3"/>
<dbReference type="PROSITE" id="PS50975">
    <property type="entry name" value="ATP_GRASP"/>
    <property type="match status" value="1"/>
</dbReference>
<name>A0ABT8DWI1_9BURK</name>
<sequence length="743" mass="79379">MSKKDDIKLLRINYLRGPNMWTYRPVLEVWLDLGVLEDFPTHKLDGFTDRITRALPALIEHHCGVGERGGFLQRLQEGTWMGHVLEHVVIELLNLAGMPTGFGQTRSTSKHGVYRMVFRARDEQVARQALAEGHALLMATINSEPFDVEAAVARVRDKLDDCYLGPSTAAIVAAATDRRIPHIRLNDGNLVQLGHGARQRRIWTAETDMTSAIAEGIARDKDLTKSLLKSVGVPVPEGVAARNAEAAWAAAEDLGLPVVVKPSDGNHGRGVTLDLKTREDVMAAFELAERHGSEVLVERYIPGNEHRLLVVGGQVVAAARGEAAWVVGDGKSSVQQLVELQINCDPRRGLSEDHPLNRIDIAEDGVILLDLERQGLGIAAVPENGRRVLIQRNGNVAIDCTAEVHPEVAHAVSLAARTIGLDIAGVDLVTEDISKPLAETGGAIVEVNAGPGLLMHLKPAAGNPQPVGQAIIDHLFAAEENGRIPIVGVAGSRGTHTVSRLVAWLLHLNGRHVGLACRDGLFLGTRRVEKRNSARWDAAHRLMMNRGIDAVVIENDAEAILRDGLAYDRCQVGVVTDMGGSATGLAGLADFDVQDESQLYKVMRTQVDVVLSEGVAVLNAAEPRLVVMSELSDGEVVLYAVDGTLPAMAEHRAKGGRAVFLQGGAAMLAQGASETAGANVEALLRRFAASPAAEARSGAEVDAATVLAAVATAWALNISPELISAGMDTFVPELHDDAVLAKA</sequence>
<dbReference type="PANTHER" id="PTHR21621:SF0">
    <property type="entry name" value="BETA-CITRYLGLUTAMATE SYNTHASE B-RELATED"/>
    <property type="match status" value="1"/>
</dbReference>
<dbReference type="InterPro" id="IPR005479">
    <property type="entry name" value="CPAse_ATP-bd"/>
</dbReference>
<proteinExistence type="predicted"/>
<dbReference type="Pfam" id="PF18921">
    <property type="entry name" value="Cyanophycin_syn"/>
    <property type="match status" value="1"/>
</dbReference>
<dbReference type="GO" id="GO:0071160">
    <property type="term" value="F:cyanophycin synthetase activity (L-aspartate-adding)"/>
    <property type="evidence" value="ECO:0007669"/>
    <property type="project" value="UniProtKB-EC"/>
</dbReference>
<evidence type="ECO:0000313" key="4">
    <source>
        <dbReference type="Proteomes" id="UP001228044"/>
    </source>
</evidence>
<dbReference type="Gene3D" id="3.40.1190.10">
    <property type="entry name" value="Mur-like, catalytic domain"/>
    <property type="match status" value="1"/>
</dbReference>
<dbReference type="EC" id="6.3.2.29" evidence="3"/>
<dbReference type="Pfam" id="PF02786">
    <property type="entry name" value="CPSase_L_D2"/>
    <property type="match status" value="1"/>
</dbReference>
<dbReference type="InterPro" id="IPR011761">
    <property type="entry name" value="ATP-grasp"/>
</dbReference>